<organism evidence="2 3">
    <name type="scientific">Oryza sativa subsp. japonica</name>
    <name type="common">Rice</name>
    <dbReference type="NCBI Taxonomy" id="39947"/>
    <lineage>
        <taxon>Eukaryota</taxon>
        <taxon>Viridiplantae</taxon>
        <taxon>Streptophyta</taxon>
        <taxon>Embryophyta</taxon>
        <taxon>Tracheophyta</taxon>
        <taxon>Spermatophyta</taxon>
        <taxon>Magnoliopsida</taxon>
        <taxon>Liliopsida</taxon>
        <taxon>Poales</taxon>
        <taxon>Poaceae</taxon>
        <taxon>BOP clade</taxon>
        <taxon>Oryzoideae</taxon>
        <taxon>Oryzeae</taxon>
        <taxon>Oryzinae</taxon>
        <taxon>Oryza</taxon>
        <taxon>Oryza sativa</taxon>
    </lineage>
</organism>
<feature type="region of interest" description="Disordered" evidence="1">
    <location>
        <begin position="1"/>
        <end position="40"/>
    </location>
</feature>
<feature type="compositionally biased region" description="Basic and acidic residues" evidence="1">
    <location>
        <begin position="9"/>
        <end position="24"/>
    </location>
</feature>
<evidence type="ECO:0000256" key="1">
    <source>
        <dbReference type="SAM" id="MobiDB-lite"/>
    </source>
</evidence>
<proteinExistence type="predicted"/>
<reference evidence="3" key="2">
    <citation type="journal article" date="2008" name="Nucleic Acids Res.">
        <title>The rice annotation project database (RAP-DB): 2008 update.</title>
        <authorList>
            <consortium name="The rice annotation project (RAP)"/>
        </authorList>
    </citation>
    <scope>GENOME REANNOTATION</scope>
    <source>
        <strain evidence="3">cv. Nipponbare</strain>
    </source>
</reference>
<dbReference type="EMBL" id="AC079889">
    <property type="protein sequence ID" value="AAO72417.1"/>
    <property type="molecule type" value="Genomic_DNA"/>
</dbReference>
<name>Q84SW4_ORYSJ</name>
<evidence type="ECO:0000313" key="2">
    <source>
        <dbReference type="EMBL" id="AAO72417.1"/>
    </source>
</evidence>
<sequence>MSTRRCRPPHAEGEAEDEERHGHVDPLLCTLTTRRPERGG</sequence>
<dbReference type="Proteomes" id="UP000000763">
    <property type="component" value="Chromosome 3"/>
</dbReference>
<accession>Q84SW4</accession>
<protein>
    <submittedName>
        <fullName evidence="2">Uncharacterized protein</fullName>
    </submittedName>
</protein>
<gene>
    <name evidence="2" type="primary">OSJNBa0092M19.23</name>
</gene>
<evidence type="ECO:0000313" key="3">
    <source>
        <dbReference type="Proteomes" id="UP000000763"/>
    </source>
</evidence>
<reference evidence="3" key="1">
    <citation type="journal article" date="2005" name="Nature">
        <title>The map-based sequence of the rice genome.</title>
        <authorList>
            <consortium name="International rice genome sequencing project (IRGSP)"/>
            <person name="Matsumoto T."/>
            <person name="Wu J."/>
            <person name="Kanamori H."/>
            <person name="Katayose Y."/>
            <person name="Fujisawa M."/>
            <person name="Namiki N."/>
            <person name="Mizuno H."/>
            <person name="Yamamoto K."/>
            <person name="Antonio B.A."/>
            <person name="Baba T."/>
            <person name="Sakata K."/>
            <person name="Nagamura Y."/>
            <person name="Aoki H."/>
            <person name="Arikawa K."/>
            <person name="Arita K."/>
            <person name="Bito T."/>
            <person name="Chiden Y."/>
            <person name="Fujitsuka N."/>
            <person name="Fukunaka R."/>
            <person name="Hamada M."/>
            <person name="Harada C."/>
            <person name="Hayashi A."/>
            <person name="Hijishita S."/>
            <person name="Honda M."/>
            <person name="Hosokawa S."/>
            <person name="Ichikawa Y."/>
            <person name="Idonuma A."/>
            <person name="Iijima M."/>
            <person name="Ikeda M."/>
            <person name="Ikeno M."/>
            <person name="Ito K."/>
            <person name="Ito S."/>
            <person name="Ito T."/>
            <person name="Ito Y."/>
            <person name="Ito Y."/>
            <person name="Iwabuchi A."/>
            <person name="Kamiya K."/>
            <person name="Karasawa W."/>
            <person name="Kurita K."/>
            <person name="Katagiri S."/>
            <person name="Kikuta A."/>
            <person name="Kobayashi H."/>
            <person name="Kobayashi N."/>
            <person name="Machita K."/>
            <person name="Maehara T."/>
            <person name="Masukawa M."/>
            <person name="Mizubayashi T."/>
            <person name="Mukai Y."/>
            <person name="Nagasaki H."/>
            <person name="Nagata Y."/>
            <person name="Naito S."/>
            <person name="Nakashima M."/>
            <person name="Nakama Y."/>
            <person name="Nakamichi Y."/>
            <person name="Nakamura M."/>
            <person name="Meguro A."/>
            <person name="Negishi M."/>
            <person name="Ohta I."/>
            <person name="Ohta T."/>
            <person name="Okamoto M."/>
            <person name="Ono N."/>
            <person name="Saji S."/>
            <person name="Sakaguchi M."/>
            <person name="Sakai K."/>
            <person name="Shibata M."/>
            <person name="Shimokawa T."/>
            <person name="Song J."/>
            <person name="Takazaki Y."/>
            <person name="Terasawa K."/>
            <person name="Tsugane M."/>
            <person name="Tsuji K."/>
            <person name="Ueda S."/>
            <person name="Waki K."/>
            <person name="Yamagata H."/>
            <person name="Yamamoto M."/>
            <person name="Yamamoto S."/>
            <person name="Yamane H."/>
            <person name="Yoshiki S."/>
            <person name="Yoshihara R."/>
            <person name="Yukawa K."/>
            <person name="Zhong H."/>
            <person name="Yano M."/>
            <person name="Yuan Q."/>
            <person name="Ouyang S."/>
            <person name="Liu J."/>
            <person name="Jones K.M."/>
            <person name="Gansberger K."/>
            <person name="Moffat K."/>
            <person name="Hill J."/>
            <person name="Bera J."/>
            <person name="Fadrosh D."/>
            <person name="Jin S."/>
            <person name="Johri S."/>
            <person name="Kim M."/>
            <person name="Overton L."/>
            <person name="Reardon M."/>
            <person name="Tsitrin T."/>
            <person name="Vuong H."/>
            <person name="Weaver B."/>
            <person name="Ciecko A."/>
            <person name="Tallon L."/>
            <person name="Jackson J."/>
            <person name="Pai G."/>
            <person name="Aken S.V."/>
            <person name="Utterback T."/>
            <person name="Reidmuller S."/>
            <person name="Feldblyum T."/>
            <person name="Hsiao J."/>
            <person name="Zismann V."/>
            <person name="Iobst S."/>
            <person name="de Vazeille A.R."/>
            <person name="Buell C.R."/>
            <person name="Ying K."/>
            <person name="Li Y."/>
            <person name="Lu T."/>
            <person name="Huang Y."/>
            <person name="Zhao Q."/>
            <person name="Feng Q."/>
            <person name="Zhang L."/>
            <person name="Zhu J."/>
            <person name="Weng Q."/>
            <person name="Mu J."/>
            <person name="Lu Y."/>
            <person name="Fan D."/>
            <person name="Liu Y."/>
            <person name="Guan J."/>
            <person name="Zhang Y."/>
            <person name="Yu S."/>
            <person name="Liu X."/>
            <person name="Zhang Y."/>
            <person name="Hong G."/>
            <person name="Han B."/>
            <person name="Choisne N."/>
            <person name="Demange N."/>
            <person name="Orjeda G."/>
            <person name="Samain S."/>
            <person name="Cattolico L."/>
            <person name="Pelletier E."/>
            <person name="Couloux A."/>
            <person name="Segurens B."/>
            <person name="Wincker P."/>
            <person name="D'Hont A."/>
            <person name="Scarpelli C."/>
            <person name="Weissenbach J."/>
            <person name="Salanoubat M."/>
            <person name="Quetier F."/>
            <person name="Yu Y."/>
            <person name="Kim H.R."/>
            <person name="Rambo T."/>
            <person name="Currie J."/>
            <person name="Collura K."/>
            <person name="Luo M."/>
            <person name="Yang T."/>
            <person name="Ammiraju J.S.S."/>
            <person name="Engler F."/>
            <person name="Soderlund C."/>
            <person name="Wing R.A."/>
            <person name="Palmer L.E."/>
            <person name="de la Bastide M."/>
            <person name="Spiegel L."/>
            <person name="Nascimento L."/>
            <person name="Zutavern T."/>
            <person name="O'Shaughnessy A."/>
            <person name="Dike S."/>
            <person name="Dedhia N."/>
            <person name="Preston R."/>
            <person name="Balija V."/>
            <person name="McCombie W.R."/>
            <person name="Chow T."/>
            <person name="Chen H."/>
            <person name="Chung M."/>
            <person name="Chen C."/>
            <person name="Shaw J."/>
            <person name="Wu H."/>
            <person name="Hsiao K."/>
            <person name="Chao Y."/>
            <person name="Chu M."/>
            <person name="Cheng C."/>
            <person name="Hour A."/>
            <person name="Lee P."/>
            <person name="Lin S."/>
            <person name="Lin Y."/>
            <person name="Liou J."/>
            <person name="Liu S."/>
            <person name="Hsing Y."/>
            <person name="Raghuvanshi S."/>
            <person name="Mohanty A."/>
            <person name="Bharti A.K."/>
            <person name="Gaur A."/>
            <person name="Gupta V."/>
            <person name="Kumar D."/>
            <person name="Ravi V."/>
            <person name="Vij S."/>
            <person name="Kapur A."/>
            <person name="Khurana P."/>
            <person name="Khurana P."/>
            <person name="Khurana J.P."/>
            <person name="Tyagi A.K."/>
            <person name="Gaikwad K."/>
            <person name="Singh A."/>
            <person name="Dalal V."/>
            <person name="Srivastava S."/>
            <person name="Dixit A."/>
            <person name="Pal A.K."/>
            <person name="Ghazi I.A."/>
            <person name="Yadav M."/>
            <person name="Pandit A."/>
            <person name="Bhargava A."/>
            <person name="Sureshbabu K."/>
            <person name="Batra K."/>
            <person name="Sharma T.R."/>
            <person name="Mohapatra T."/>
            <person name="Singh N.K."/>
            <person name="Messing J."/>
            <person name="Nelson A.B."/>
            <person name="Fuks G."/>
            <person name="Kavchok S."/>
            <person name="Keizer G."/>
            <person name="Linton E."/>
            <person name="Llaca V."/>
            <person name="Song R."/>
            <person name="Tanyolac B."/>
            <person name="Young S."/>
            <person name="Ho-Il K."/>
            <person name="Hahn J.H."/>
            <person name="Sangsakoo G."/>
            <person name="Vanavichit A."/>
            <person name="de Mattos Luiz.A.T."/>
            <person name="Zimmer P.D."/>
            <person name="Malone G."/>
            <person name="Dellagostin O."/>
            <person name="de Oliveira A.C."/>
            <person name="Bevan M."/>
            <person name="Bancroft I."/>
            <person name="Minx P."/>
            <person name="Cordum H."/>
            <person name="Wilson R."/>
            <person name="Cheng Z."/>
            <person name="Jin W."/>
            <person name="Jiang J."/>
            <person name="Leong S.A."/>
            <person name="Iwama H."/>
            <person name="Gojobori T."/>
            <person name="Itoh T."/>
            <person name="Niimura Y."/>
            <person name="Fujii Y."/>
            <person name="Habara T."/>
            <person name="Sakai H."/>
            <person name="Sato Y."/>
            <person name="Wilson G."/>
            <person name="Kumar K."/>
            <person name="McCouch S."/>
            <person name="Juretic N."/>
            <person name="Hoen D."/>
            <person name="Wright S."/>
            <person name="Bruskiewich R."/>
            <person name="Bureau T."/>
            <person name="Miyao A."/>
            <person name="Hirochika H."/>
            <person name="Nishikawa T."/>
            <person name="Kadowaki K."/>
            <person name="Sugiura M."/>
            <person name="Burr B."/>
            <person name="Sasaki T."/>
        </authorList>
    </citation>
    <scope>NUCLEOTIDE SEQUENCE [LARGE SCALE GENOMIC DNA]</scope>
    <source>
        <strain evidence="3">cv. Nipponbare</strain>
    </source>
</reference>
<dbReference type="AlphaFoldDB" id="Q84SW4"/>